<dbReference type="InterPro" id="IPR000160">
    <property type="entry name" value="GGDEF_dom"/>
</dbReference>
<feature type="transmembrane region" description="Helical" evidence="1">
    <location>
        <begin position="32"/>
        <end position="51"/>
    </location>
</feature>
<dbReference type="PANTHER" id="PTHR44757:SF2">
    <property type="entry name" value="BIOFILM ARCHITECTURE MAINTENANCE PROTEIN MBAA"/>
    <property type="match status" value="1"/>
</dbReference>
<dbReference type="SUPFAM" id="SSF55073">
    <property type="entry name" value="Nucleotide cyclase"/>
    <property type="match status" value="1"/>
</dbReference>
<dbReference type="Gene3D" id="3.30.450.20">
    <property type="entry name" value="PAS domain"/>
    <property type="match status" value="1"/>
</dbReference>
<keyword evidence="2" id="KW-0732">Signal</keyword>
<reference evidence="5 6" key="1">
    <citation type="submission" date="2023-08" db="EMBL/GenBank/DDBJ databases">
        <authorList>
            <person name="Joshi A."/>
            <person name="Thite S."/>
        </authorList>
    </citation>
    <scope>NUCLEOTIDE SEQUENCE [LARGE SCALE GENOMIC DNA]</scope>
    <source>
        <strain evidence="5 6">AC40</strain>
    </source>
</reference>
<dbReference type="InterPro" id="IPR043128">
    <property type="entry name" value="Rev_trsase/Diguanyl_cyclase"/>
</dbReference>
<dbReference type="Pfam" id="PF00989">
    <property type="entry name" value="PAS"/>
    <property type="match status" value="1"/>
</dbReference>
<gene>
    <name evidence="5" type="ORF">Q3O60_02525</name>
</gene>
<dbReference type="RefSeq" id="WP_305892332.1">
    <property type="nucleotide sequence ID" value="NZ_JAUZVZ010000003.1"/>
</dbReference>
<dbReference type="InterPro" id="IPR001633">
    <property type="entry name" value="EAL_dom"/>
</dbReference>
<accession>A0ABT9GWK0</accession>
<dbReference type="Pfam" id="PF00563">
    <property type="entry name" value="EAL"/>
    <property type="match status" value="1"/>
</dbReference>
<dbReference type="SMART" id="SM00091">
    <property type="entry name" value="PAS"/>
    <property type="match status" value="1"/>
</dbReference>
<dbReference type="SUPFAM" id="SSF55785">
    <property type="entry name" value="PYP-like sensor domain (PAS domain)"/>
    <property type="match status" value="1"/>
</dbReference>
<evidence type="ECO:0000313" key="6">
    <source>
        <dbReference type="Proteomes" id="UP001231616"/>
    </source>
</evidence>
<feature type="signal peptide" evidence="2">
    <location>
        <begin position="1"/>
        <end position="22"/>
    </location>
</feature>
<dbReference type="InterPro" id="IPR035965">
    <property type="entry name" value="PAS-like_dom_sf"/>
</dbReference>
<feature type="domain" description="GGDEF" evidence="4">
    <location>
        <begin position="217"/>
        <end position="348"/>
    </location>
</feature>
<dbReference type="SUPFAM" id="SSF141868">
    <property type="entry name" value="EAL domain-like"/>
    <property type="match status" value="1"/>
</dbReference>
<dbReference type="PROSITE" id="PS50887">
    <property type="entry name" value="GGDEF"/>
    <property type="match status" value="1"/>
</dbReference>
<dbReference type="CDD" id="cd01948">
    <property type="entry name" value="EAL"/>
    <property type="match status" value="1"/>
</dbReference>
<dbReference type="Pfam" id="PF00990">
    <property type="entry name" value="GGDEF"/>
    <property type="match status" value="1"/>
</dbReference>
<evidence type="ECO:0000256" key="1">
    <source>
        <dbReference type="SAM" id="Phobius"/>
    </source>
</evidence>
<keyword evidence="1" id="KW-0472">Membrane</keyword>
<dbReference type="InterPro" id="IPR013767">
    <property type="entry name" value="PAS_fold"/>
</dbReference>
<organism evidence="5 6">
    <name type="scientific">Alkalimonas collagenimarina</name>
    <dbReference type="NCBI Taxonomy" id="400390"/>
    <lineage>
        <taxon>Bacteria</taxon>
        <taxon>Pseudomonadati</taxon>
        <taxon>Pseudomonadota</taxon>
        <taxon>Gammaproteobacteria</taxon>
        <taxon>Alkalimonas</taxon>
    </lineage>
</organism>
<dbReference type="NCBIfam" id="TIGR00229">
    <property type="entry name" value="sensory_box"/>
    <property type="match status" value="1"/>
</dbReference>
<dbReference type="Gene3D" id="3.30.70.270">
    <property type="match status" value="1"/>
</dbReference>
<dbReference type="Gene3D" id="3.20.20.450">
    <property type="entry name" value="EAL domain"/>
    <property type="match status" value="1"/>
</dbReference>
<dbReference type="InterPro" id="IPR000014">
    <property type="entry name" value="PAS"/>
</dbReference>
<dbReference type="EMBL" id="JAUZVZ010000003">
    <property type="protein sequence ID" value="MDP4535060.1"/>
    <property type="molecule type" value="Genomic_DNA"/>
</dbReference>
<keyword evidence="6" id="KW-1185">Reference proteome</keyword>
<dbReference type="InterPro" id="IPR029787">
    <property type="entry name" value="Nucleotide_cyclase"/>
</dbReference>
<dbReference type="SMART" id="SM00052">
    <property type="entry name" value="EAL"/>
    <property type="match status" value="1"/>
</dbReference>
<proteinExistence type="predicted"/>
<sequence>MPQVSCRLILCSVLAWSFPAVAQPGPLILQSSYYLLPAILILLGGCVFLFMQLSKARAKAEQLSFLMRNNKDAVCLINADLVIQQVNPAFETITGFDADQAIKQPLKLFNSQGEPENIAKSIQTALLQKGFWHGDIWSRKANQHVYAMDLSISCISPSSLQDDAVFVATFADISARKMSELELRRVNTKDPVTRLPNRAMFLDYLEREFSAVSEQTPQFAIIILHLAVLKKQDDQTSLPLLEIASTIRAAVPAGMLLARLSTTEFAIVLPSHLAAKRIDLQSYRLASQLISTLQYTEFADYTDNLNPAIGIALYPEDGHSYDQLLRSADHALQRAQAASAQSIQLFNQALLPRSAESFALEQELKQAVEHDELRVTYQAKLCVSSNRVTGFEALVRWQHPTKGLLAPSQFLSIAEESDCIIQLDHQVLHQVCQQVSHWQKTGMMRGRLALNISCQTFYHPDFLQHYQQKITEHGLTPDFFELELDQAILAHQPDLCKSILTRARESGFQLVLDRFGSGLSALHYLRDYPLDQIKIDGKLVQKLEQSELERNLTASIIRIAGYLQLGVVANQVENEMQAYLLHVMGCETVQGHVFSKAVLPAELAAVIAREARTIQHKALG</sequence>
<dbReference type="PROSITE" id="PS50883">
    <property type="entry name" value="EAL"/>
    <property type="match status" value="1"/>
</dbReference>
<protein>
    <submittedName>
        <fullName evidence="5">EAL domain-containing protein</fullName>
    </submittedName>
</protein>
<comment type="caution">
    <text evidence="5">The sequence shown here is derived from an EMBL/GenBank/DDBJ whole genome shotgun (WGS) entry which is preliminary data.</text>
</comment>
<dbReference type="CDD" id="cd01949">
    <property type="entry name" value="GGDEF"/>
    <property type="match status" value="1"/>
</dbReference>
<evidence type="ECO:0000313" key="5">
    <source>
        <dbReference type="EMBL" id="MDP4535060.1"/>
    </source>
</evidence>
<dbReference type="NCBIfam" id="TIGR00254">
    <property type="entry name" value="GGDEF"/>
    <property type="match status" value="1"/>
</dbReference>
<name>A0ABT9GWK0_9GAMM</name>
<keyword evidence="1" id="KW-0812">Transmembrane</keyword>
<dbReference type="Proteomes" id="UP001231616">
    <property type="component" value="Unassembled WGS sequence"/>
</dbReference>
<evidence type="ECO:0000259" key="3">
    <source>
        <dbReference type="PROSITE" id="PS50883"/>
    </source>
</evidence>
<dbReference type="PANTHER" id="PTHR44757">
    <property type="entry name" value="DIGUANYLATE CYCLASE DGCP"/>
    <property type="match status" value="1"/>
</dbReference>
<dbReference type="InterPro" id="IPR052155">
    <property type="entry name" value="Biofilm_reg_signaling"/>
</dbReference>
<feature type="domain" description="EAL" evidence="3">
    <location>
        <begin position="357"/>
        <end position="611"/>
    </location>
</feature>
<feature type="chain" id="PRO_5046039516" evidence="2">
    <location>
        <begin position="23"/>
        <end position="620"/>
    </location>
</feature>
<dbReference type="CDD" id="cd00130">
    <property type="entry name" value="PAS"/>
    <property type="match status" value="1"/>
</dbReference>
<dbReference type="InterPro" id="IPR035919">
    <property type="entry name" value="EAL_sf"/>
</dbReference>
<keyword evidence="1" id="KW-1133">Transmembrane helix</keyword>
<evidence type="ECO:0000256" key="2">
    <source>
        <dbReference type="SAM" id="SignalP"/>
    </source>
</evidence>
<evidence type="ECO:0000259" key="4">
    <source>
        <dbReference type="PROSITE" id="PS50887"/>
    </source>
</evidence>
<dbReference type="SMART" id="SM00267">
    <property type="entry name" value="GGDEF"/>
    <property type="match status" value="1"/>
</dbReference>